<evidence type="ECO:0000313" key="2">
    <source>
        <dbReference type="Proteomes" id="UP000887565"/>
    </source>
</evidence>
<proteinExistence type="predicted"/>
<evidence type="ECO:0000313" key="3">
    <source>
        <dbReference type="WBParaSite" id="nRc.2.0.1.t15055-RA"/>
    </source>
</evidence>
<keyword evidence="2" id="KW-1185">Reference proteome</keyword>
<name>A0A915IML7_ROMCU</name>
<dbReference type="Proteomes" id="UP000887565">
    <property type="component" value="Unplaced"/>
</dbReference>
<feature type="region of interest" description="Disordered" evidence="1">
    <location>
        <begin position="61"/>
        <end position="80"/>
    </location>
</feature>
<reference evidence="3" key="1">
    <citation type="submission" date="2022-11" db="UniProtKB">
        <authorList>
            <consortium name="WormBaseParasite"/>
        </authorList>
    </citation>
    <scope>IDENTIFICATION</scope>
</reference>
<protein>
    <submittedName>
        <fullName evidence="3">Uncharacterized protein</fullName>
    </submittedName>
</protein>
<evidence type="ECO:0000256" key="1">
    <source>
        <dbReference type="SAM" id="MobiDB-lite"/>
    </source>
</evidence>
<sequence>LTVPQVGRRHRRSLTDISDAAPAKQPESLVKRLARGLRAQENVADAAAGLQRSVTWSTALKQPPAAATNSDDDAGGVDVPATCVRSPESAASNIFLPLSKNLSGTNQSLNSGIIMNVFGGGENAERPASGLNEQD</sequence>
<dbReference type="WBParaSite" id="nRc.2.0.1.t15055-RA">
    <property type="protein sequence ID" value="nRc.2.0.1.t15055-RA"/>
    <property type="gene ID" value="nRc.2.0.1.g15055"/>
</dbReference>
<dbReference type="AlphaFoldDB" id="A0A915IML7"/>
<organism evidence="2 3">
    <name type="scientific">Romanomermis culicivorax</name>
    <name type="common">Nematode worm</name>
    <dbReference type="NCBI Taxonomy" id="13658"/>
    <lineage>
        <taxon>Eukaryota</taxon>
        <taxon>Metazoa</taxon>
        <taxon>Ecdysozoa</taxon>
        <taxon>Nematoda</taxon>
        <taxon>Enoplea</taxon>
        <taxon>Dorylaimia</taxon>
        <taxon>Mermithida</taxon>
        <taxon>Mermithoidea</taxon>
        <taxon>Mermithidae</taxon>
        <taxon>Romanomermis</taxon>
    </lineage>
</organism>
<accession>A0A915IML7</accession>
<feature type="region of interest" description="Disordered" evidence="1">
    <location>
        <begin position="1"/>
        <end position="24"/>
    </location>
</feature>